<dbReference type="Proteomes" id="UP000076532">
    <property type="component" value="Unassembled WGS sequence"/>
</dbReference>
<feature type="compositionally biased region" description="Basic and acidic residues" evidence="1">
    <location>
        <begin position="14"/>
        <end position="24"/>
    </location>
</feature>
<feature type="region of interest" description="Disordered" evidence="1">
    <location>
        <begin position="1"/>
        <end position="24"/>
    </location>
</feature>
<evidence type="ECO:0000313" key="2">
    <source>
        <dbReference type="EMBL" id="KZP06742.1"/>
    </source>
</evidence>
<reference evidence="2 3" key="1">
    <citation type="journal article" date="2016" name="Mol. Biol. Evol.">
        <title>Comparative Genomics of Early-Diverging Mushroom-Forming Fungi Provides Insights into the Origins of Lignocellulose Decay Capabilities.</title>
        <authorList>
            <person name="Nagy L.G."/>
            <person name="Riley R."/>
            <person name="Tritt A."/>
            <person name="Adam C."/>
            <person name="Daum C."/>
            <person name="Floudas D."/>
            <person name="Sun H."/>
            <person name="Yadav J.S."/>
            <person name="Pangilinan J."/>
            <person name="Larsson K.H."/>
            <person name="Matsuura K."/>
            <person name="Barry K."/>
            <person name="Labutti K."/>
            <person name="Kuo R."/>
            <person name="Ohm R.A."/>
            <person name="Bhattacharya S.S."/>
            <person name="Shirouzu T."/>
            <person name="Yoshinaga Y."/>
            <person name="Martin F.M."/>
            <person name="Grigoriev I.V."/>
            <person name="Hibbett D.S."/>
        </authorList>
    </citation>
    <scope>NUCLEOTIDE SEQUENCE [LARGE SCALE GENOMIC DNA]</scope>
    <source>
        <strain evidence="2 3">CBS 109695</strain>
    </source>
</reference>
<dbReference type="AlphaFoldDB" id="A0A167X255"/>
<proteinExistence type="predicted"/>
<evidence type="ECO:0000313" key="3">
    <source>
        <dbReference type="Proteomes" id="UP000076532"/>
    </source>
</evidence>
<protein>
    <submittedName>
        <fullName evidence="2">Uncharacterized protein</fullName>
    </submittedName>
</protein>
<gene>
    <name evidence="2" type="ORF">FIBSPDRAFT_876237</name>
</gene>
<keyword evidence="3" id="KW-1185">Reference proteome</keyword>
<name>A0A167X255_9AGAM</name>
<organism evidence="2 3">
    <name type="scientific">Athelia psychrophila</name>
    <dbReference type="NCBI Taxonomy" id="1759441"/>
    <lineage>
        <taxon>Eukaryota</taxon>
        <taxon>Fungi</taxon>
        <taxon>Dikarya</taxon>
        <taxon>Basidiomycota</taxon>
        <taxon>Agaricomycotina</taxon>
        <taxon>Agaricomycetes</taxon>
        <taxon>Agaricomycetidae</taxon>
        <taxon>Atheliales</taxon>
        <taxon>Atheliaceae</taxon>
        <taxon>Athelia</taxon>
    </lineage>
</organism>
<evidence type="ECO:0000256" key="1">
    <source>
        <dbReference type="SAM" id="MobiDB-lite"/>
    </source>
</evidence>
<accession>A0A167X255</accession>
<dbReference type="EMBL" id="KV417775">
    <property type="protein sequence ID" value="KZP06742.1"/>
    <property type="molecule type" value="Genomic_DNA"/>
</dbReference>
<sequence>MSGVTDAGARMQHRQRDERSSDIASMKARDIPEWGEVRALLHLRCKDTLGAIIDHRSPRFVGY</sequence>